<dbReference type="OrthoDB" id="5949386at2"/>
<dbReference type="KEGG" id="sdn:Sden_0610"/>
<dbReference type="InterPro" id="IPR011051">
    <property type="entry name" value="RmlC_Cupin_sf"/>
</dbReference>
<dbReference type="DNASU" id="4017024"/>
<name>Q12RM6_SHEDO</name>
<dbReference type="InterPro" id="IPR003313">
    <property type="entry name" value="AraC-bd"/>
</dbReference>
<reference evidence="7 8" key="1">
    <citation type="submission" date="2006-03" db="EMBL/GenBank/DDBJ databases">
        <title>Complete sequence of Shewanella denitrificans OS217.</title>
        <authorList>
            <consortium name="US DOE Joint Genome Institute"/>
            <person name="Copeland A."/>
            <person name="Lucas S."/>
            <person name="Lapidus A."/>
            <person name="Barry K."/>
            <person name="Detter J.C."/>
            <person name="Glavina del Rio T."/>
            <person name="Hammon N."/>
            <person name="Israni S."/>
            <person name="Dalin E."/>
            <person name="Tice H."/>
            <person name="Pitluck S."/>
            <person name="Brettin T."/>
            <person name="Bruce D."/>
            <person name="Han C."/>
            <person name="Tapia R."/>
            <person name="Gilna P."/>
            <person name="Kiss H."/>
            <person name="Schmutz J."/>
            <person name="Larimer F."/>
            <person name="Land M."/>
            <person name="Hauser L."/>
            <person name="Kyrpides N."/>
            <person name="Lykidis A."/>
            <person name="Richardson P."/>
        </authorList>
    </citation>
    <scope>NUCLEOTIDE SEQUENCE [LARGE SCALE GENOMIC DNA]</scope>
    <source>
        <strain evidence="8">OS217 / ATCC BAA-1090 / DSM 15013</strain>
    </source>
</reference>
<evidence type="ECO:0000256" key="1">
    <source>
        <dbReference type="ARBA" id="ARBA00022491"/>
    </source>
</evidence>
<keyword evidence="8" id="KW-1185">Reference proteome</keyword>
<keyword evidence="4" id="KW-0010">Activator</keyword>
<keyword evidence="5" id="KW-0804">Transcription</keyword>
<keyword evidence="2" id="KW-0805">Transcription regulation</keyword>
<feature type="domain" description="HTH araC/xylS-type" evidence="6">
    <location>
        <begin position="163"/>
        <end position="259"/>
    </location>
</feature>
<dbReference type="GO" id="GO:0003700">
    <property type="term" value="F:DNA-binding transcription factor activity"/>
    <property type="evidence" value="ECO:0007669"/>
    <property type="project" value="InterPro"/>
</dbReference>
<gene>
    <name evidence="7" type="ordered locus">Sden_0610</name>
</gene>
<dbReference type="SUPFAM" id="SSF46689">
    <property type="entry name" value="Homeodomain-like"/>
    <property type="match status" value="1"/>
</dbReference>
<evidence type="ECO:0000256" key="2">
    <source>
        <dbReference type="ARBA" id="ARBA00023015"/>
    </source>
</evidence>
<dbReference type="HOGENOM" id="CLU_000445_87_4_6"/>
<sequence length="259" mass="29107">MPKLASIAPSMESTRPLLQPITVVNRQLQAHCHVMSHSHLWGQFVYASQGVLAVNTPAARYLVTPEQGVWVNSNISHSVTAITEVRLTSFYLDESQCQALPEQSCVLNVAPFLHALIQEARLIPSDFDWQGPRGRLLRLIRDWLSEAKNAPFHLPYSSHPKLMQLFGELQNNPANQDNIATWGQRLGASSRTLSRLIKAETGLSYRHWRQRLNLQLSLSLLAQGHSINHIADSLGYASPSAFIHMFKQQTGDSPARYRK</sequence>
<dbReference type="Pfam" id="PF12833">
    <property type="entry name" value="HTH_18"/>
    <property type="match status" value="1"/>
</dbReference>
<dbReference type="SMART" id="SM00342">
    <property type="entry name" value="HTH_ARAC"/>
    <property type="match status" value="1"/>
</dbReference>
<dbReference type="STRING" id="318161.Sden_0610"/>
<keyword evidence="1" id="KW-0678">Repressor</keyword>
<evidence type="ECO:0000256" key="4">
    <source>
        <dbReference type="ARBA" id="ARBA00023159"/>
    </source>
</evidence>
<dbReference type="PROSITE" id="PS01124">
    <property type="entry name" value="HTH_ARAC_FAMILY_2"/>
    <property type="match status" value="1"/>
</dbReference>
<proteinExistence type="predicted"/>
<dbReference type="PANTHER" id="PTHR11019:SF190">
    <property type="entry name" value="ARAC-FAMILY REGULATORY PROTEIN"/>
    <property type="match status" value="1"/>
</dbReference>
<evidence type="ECO:0000256" key="3">
    <source>
        <dbReference type="ARBA" id="ARBA00023125"/>
    </source>
</evidence>
<evidence type="ECO:0000313" key="7">
    <source>
        <dbReference type="EMBL" id="ABE53900.1"/>
    </source>
</evidence>
<evidence type="ECO:0000256" key="5">
    <source>
        <dbReference type="ARBA" id="ARBA00023163"/>
    </source>
</evidence>
<protein>
    <submittedName>
        <fullName evidence="7">Transcriptional regulator, AraC family</fullName>
    </submittedName>
</protein>
<dbReference type="GO" id="GO:0043565">
    <property type="term" value="F:sequence-specific DNA binding"/>
    <property type="evidence" value="ECO:0007669"/>
    <property type="project" value="InterPro"/>
</dbReference>
<evidence type="ECO:0000313" key="8">
    <source>
        <dbReference type="Proteomes" id="UP000001982"/>
    </source>
</evidence>
<dbReference type="InterPro" id="IPR018060">
    <property type="entry name" value="HTH_AraC"/>
</dbReference>
<dbReference type="Pfam" id="PF02311">
    <property type="entry name" value="AraC_binding"/>
    <property type="match status" value="1"/>
</dbReference>
<dbReference type="Proteomes" id="UP000001982">
    <property type="component" value="Chromosome"/>
</dbReference>
<evidence type="ECO:0000259" key="6">
    <source>
        <dbReference type="PROSITE" id="PS01124"/>
    </source>
</evidence>
<dbReference type="Gene3D" id="1.10.10.60">
    <property type="entry name" value="Homeodomain-like"/>
    <property type="match status" value="1"/>
</dbReference>
<organism evidence="7 8">
    <name type="scientific">Shewanella denitrificans (strain OS217 / ATCC BAA-1090 / DSM 15013)</name>
    <dbReference type="NCBI Taxonomy" id="318161"/>
    <lineage>
        <taxon>Bacteria</taxon>
        <taxon>Pseudomonadati</taxon>
        <taxon>Pseudomonadota</taxon>
        <taxon>Gammaproteobacteria</taxon>
        <taxon>Alteromonadales</taxon>
        <taxon>Shewanellaceae</taxon>
        <taxon>Shewanella</taxon>
    </lineage>
</organism>
<dbReference type="AlphaFoldDB" id="Q12RM6"/>
<dbReference type="FunFam" id="1.10.10.60:FF:000132">
    <property type="entry name" value="AraC family transcriptional regulator"/>
    <property type="match status" value="1"/>
</dbReference>
<accession>Q12RM6</accession>
<dbReference type="EMBL" id="CP000302">
    <property type="protein sequence ID" value="ABE53900.1"/>
    <property type="molecule type" value="Genomic_DNA"/>
</dbReference>
<dbReference type="CDD" id="cd06124">
    <property type="entry name" value="cupin_NimR-like_N"/>
    <property type="match status" value="1"/>
</dbReference>
<dbReference type="PRINTS" id="PR00032">
    <property type="entry name" value="HTHARAC"/>
</dbReference>
<dbReference type="PANTHER" id="PTHR11019">
    <property type="entry name" value="HTH-TYPE TRANSCRIPTIONAL REGULATOR NIMR"/>
    <property type="match status" value="1"/>
</dbReference>
<dbReference type="SUPFAM" id="SSF51182">
    <property type="entry name" value="RmlC-like cupins"/>
    <property type="match status" value="1"/>
</dbReference>
<dbReference type="eggNOG" id="COG2207">
    <property type="taxonomic scope" value="Bacteria"/>
</dbReference>
<dbReference type="InterPro" id="IPR009057">
    <property type="entry name" value="Homeodomain-like_sf"/>
</dbReference>
<dbReference type="InterPro" id="IPR020449">
    <property type="entry name" value="Tscrpt_reg_AraC-type_HTH"/>
</dbReference>
<keyword evidence="3" id="KW-0238">DNA-binding</keyword>